<protein>
    <submittedName>
        <fullName evidence="2">Uncharacterized protein</fullName>
    </submittedName>
</protein>
<evidence type="ECO:0000313" key="3">
    <source>
        <dbReference type="Proteomes" id="UP000223009"/>
    </source>
</evidence>
<dbReference type="OrthoDB" id="34486at10239"/>
<evidence type="ECO:0000313" key="2">
    <source>
        <dbReference type="EMBL" id="ASR75621.1"/>
    </source>
</evidence>
<evidence type="ECO:0000313" key="1">
    <source>
        <dbReference type="EMBL" id="ASR75409.1"/>
    </source>
</evidence>
<keyword evidence="3" id="KW-1185">Reference proteome</keyword>
<dbReference type="Proteomes" id="UP000223009">
    <property type="component" value="Segment"/>
</dbReference>
<dbReference type="EMBL" id="MF155946">
    <property type="protein sequence ID" value="ASR75621.1"/>
    <property type="molecule type" value="Genomic_DNA"/>
</dbReference>
<accession>A0A222YUE2</accession>
<dbReference type="EMBL" id="MF155946">
    <property type="protein sequence ID" value="ASR75409.1"/>
    <property type="molecule type" value="Genomic_DNA"/>
</dbReference>
<gene>
    <name evidence="1" type="ORF">SEA_MILDRED21_1</name>
    <name evidence="2" type="ORF">SEA_MILDRED21_264</name>
</gene>
<organism evidence="2 3">
    <name type="scientific">Streptomyces phage Mildred21</name>
    <dbReference type="NCBI Taxonomy" id="2023959"/>
    <lineage>
        <taxon>Viruses</taxon>
        <taxon>Duplodnaviria</taxon>
        <taxon>Heunggongvirae</taxon>
        <taxon>Uroviricota</taxon>
        <taxon>Caudoviricetes</taxon>
        <taxon>Stanwilliamsviridae</taxon>
        <taxon>Boydwoodruffvirinae</taxon>
        <taxon>Samistivirus</taxon>
        <taxon>Samistivirus mildred21</taxon>
    </lineage>
</organism>
<proteinExistence type="predicted"/>
<name>A0A222YUE2_9CAUD</name>
<sequence>MTHRVTVIVLEEGVRRELIFDNIQGGGKGIEFDSKTATLTLWTERGHLLNTRWVVPFVSHYCVEDELEW</sequence>
<reference evidence="2 3" key="1">
    <citation type="submission" date="2017-05" db="EMBL/GenBank/DDBJ databases">
        <authorList>
            <person name="Chapman J."/>
            <person name="Chang C."/>
            <person name="Suresh T."/>
            <person name="Shishido T.C."/>
            <person name="Bindert I."/>
            <person name="Shaffer C.D."/>
            <person name="Weston-Hafer K.A."/>
            <person name="Russell D.A."/>
            <person name="Pope W.H."/>
            <person name="Jacobs-Sera D."/>
            <person name="Hendrix R.W."/>
            <person name="Hatfull G.F."/>
        </authorList>
    </citation>
    <scope>NUCLEOTIDE SEQUENCE [LARGE SCALE GENOMIC DNA]</scope>
</reference>